<dbReference type="InterPro" id="IPR026838">
    <property type="entry name" value="YheC/D"/>
</dbReference>
<dbReference type="Gene3D" id="3.30.470.20">
    <property type="entry name" value="ATP-grasp fold, B domain"/>
    <property type="match status" value="1"/>
</dbReference>
<gene>
    <name evidence="2" type="ORF">J2Z66_000706</name>
</gene>
<reference evidence="2 3" key="1">
    <citation type="submission" date="2021-03" db="EMBL/GenBank/DDBJ databases">
        <title>Genomic Encyclopedia of Type Strains, Phase IV (KMG-IV): sequencing the most valuable type-strain genomes for metagenomic binning, comparative biology and taxonomic classification.</title>
        <authorList>
            <person name="Goeker M."/>
        </authorList>
    </citation>
    <scope>NUCLEOTIDE SEQUENCE [LARGE SCALE GENOMIC DNA]</scope>
    <source>
        <strain evidence="2 3">DSM 26048</strain>
    </source>
</reference>
<proteinExistence type="predicted"/>
<evidence type="ECO:0000313" key="3">
    <source>
        <dbReference type="Proteomes" id="UP001519287"/>
    </source>
</evidence>
<evidence type="ECO:0000256" key="1">
    <source>
        <dbReference type="SAM" id="MobiDB-lite"/>
    </source>
</evidence>
<feature type="region of interest" description="Disordered" evidence="1">
    <location>
        <begin position="361"/>
        <end position="397"/>
    </location>
</feature>
<organism evidence="2 3">
    <name type="scientific">Paenibacillus eucommiae</name>
    <dbReference type="NCBI Taxonomy" id="1355755"/>
    <lineage>
        <taxon>Bacteria</taxon>
        <taxon>Bacillati</taxon>
        <taxon>Bacillota</taxon>
        <taxon>Bacilli</taxon>
        <taxon>Bacillales</taxon>
        <taxon>Paenibacillaceae</taxon>
        <taxon>Paenibacillus</taxon>
    </lineage>
</organism>
<dbReference type="Pfam" id="PF14398">
    <property type="entry name" value="ATPgrasp_YheCD"/>
    <property type="match status" value="1"/>
</dbReference>
<comment type="caution">
    <text evidence="2">The sequence shown here is derived from an EMBL/GenBank/DDBJ whole genome shotgun (WGS) entry which is preliminary data.</text>
</comment>
<dbReference type="RefSeq" id="WP_209969938.1">
    <property type="nucleotide sequence ID" value="NZ_JAGGLB010000002.1"/>
</dbReference>
<dbReference type="Proteomes" id="UP001519287">
    <property type="component" value="Unassembled WGS sequence"/>
</dbReference>
<dbReference type="EMBL" id="JAGGLB010000002">
    <property type="protein sequence ID" value="MBP1989111.1"/>
    <property type="molecule type" value="Genomic_DNA"/>
</dbReference>
<evidence type="ECO:0008006" key="4">
    <source>
        <dbReference type="Google" id="ProtNLM"/>
    </source>
</evidence>
<accession>A0ABS4IQD0</accession>
<evidence type="ECO:0000313" key="2">
    <source>
        <dbReference type="EMBL" id="MBP1989111.1"/>
    </source>
</evidence>
<keyword evidence="3" id="KW-1185">Reference proteome</keyword>
<protein>
    <recommendedName>
        <fullName evidence="4">YheC/YheD family protein</fullName>
    </recommendedName>
</protein>
<name>A0ABS4IQD0_9BACL</name>
<sequence length="397" mass="45626">MTKPIIGILVYRKGYHFFEPRYFRDLIREGTALGAQVFLFSYRDFDEHRRQVVGYIPAGNTTWQSKIFPWPDVVIDRTRKLEPAFRAMRRRKNLFIYANHKFTCKSRATKRFEQDETVKRWIPQTMSYTANNLRTMLSKHRLLYVKPSNGTGGQGVLKITKGPTGYNLLARERGTKLRQFNVSSESALVSTLQNWTKTQRVRSGSFMLQQGIDTELIPNRVVDARVLVQKDGSGAWKLTGIAFRVGGKYSPTTNLLYGDGKALRCRPFLRKRFGEQKANQIIEECTTMAKGIVASIEKHHGSMLEFGLDVGIDVQGRVWLLEANPKPSRDVFLKTGENEVYKKSLQRPIQYAMYIAQKKNKRIDHQGHRGTAPNTKTLPDDHAPNDTNNRNQLDENR</sequence>
<dbReference type="SUPFAM" id="SSF56059">
    <property type="entry name" value="Glutathione synthetase ATP-binding domain-like"/>
    <property type="match status" value="1"/>
</dbReference>